<proteinExistence type="predicted"/>
<dbReference type="GO" id="GO:0003887">
    <property type="term" value="F:DNA-directed DNA polymerase activity"/>
    <property type="evidence" value="ECO:0007669"/>
    <property type="project" value="UniProtKB-EC"/>
</dbReference>
<dbReference type="PATRIC" id="fig|1122180.6.peg.276"/>
<dbReference type="PANTHER" id="PTHR38767">
    <property type="entry name" value="DNA POLYMERASE III SUBUNIT CHI"/>
    <property type="match status" value="1"/>
</dbReference>
<dbReference type="Pfam" id="PF04364">
    <property type="entry name" value="DNA_pol3_chi"/>
    <property type="match status" value="1"/>
</dbReference>
<dbReference type="PANTHER" id="PTHR38767:SF1">
    <property type="entry name" value="DNA POLYMERASE III SUBUNIT CHI"/>
    <property type="match status" value="1"/>
</dbReference>
<gene>
    <name evidence="1" type="ORF">Lokhon_00271</name>
</gene>
<organism evidence="1 2">
    <name type="scientific">Limimaricola hongkongensis DSM 17492</name>
    <dbReference type="NCBI Taxonomy" id="1122180"/>
    <lineage>
        <taxon>Bacteria</taxon>
        <taxon>Pseudomonadati</taxon>
        <taxon>Pseudomonadota</taxon>
        <taxon>Alphaproteobacteria</taxon>
        <taxon>Rhodobacterales</taxon>
        <taxon>Paracoccaceae</taxon>
        <taxon>Limimaricola</taxon>
    </lineage>
</organism>
<dbReference type="EC" id="2.7.7.7" evidence="1"/>
<keyword evidence="2" id="KW-1185">Reference proteome</keyword>
<dbReference type="OrthoDB" id="9795973at2"/>
<dbReference type="GO" id="GO:0032298">
    <property type="term" value="P:positive regulation of DNA-templated DNA replication initiation"/>
    <property type="evidence" value="ECO:0007669"/>
    <property type="project" value="TreeGrafter"/>
</dbReference>
<dbReference type="Proteomes" id="UP000025047">
    <property type="component" value="Unassembled WGS sequence"/>
</dbReference>
<dbReference type="SUPFAM" id="SSF102400">
    <property type="entry name" value="DNA polymerase III chi subunit"/>
    <property type="match status" value="1"/>
</dbReference>
<comment type="caution">
    <text evidence="1">The sequence shown here is derived from an EMBL/GenBank/DDBJ whole genome shotgun (WGS) entry which is preliminary data.</text>
</comment>
<dbReference type="eggNOG" id="COG2927">
    <property type="taxonomic scope" value="Bacteria"/>
</dbReference>
<sequence>MGAAFFYHLTDGPAEELLPQLLKLAGKQGWRVEIRGRAARAMDRLDTDLWRMGSPESFLPHGRAGGAQDAAQPILLTVEGEAAPGLPCVICLDGAQAAPDEVRGAERVCILFDGFDQEAVQAAREQWKRLTKAGCSAQYWAQENGRWTKKAEG</sequence>
<accession>A0A017HH91</accession>
<dbReference type="RefSeq" id="WP_017929383.1">
    <property type="nucleotide sequence ID" value="NZ_KB823001.1"/>
</dbReference>
<evidence type="ECO:0000313" key="1">
    <source>
        <dbReference type="EMBL" id="EYD73716.1"/>
    </source>
</evidence>
<dbReference type="InterPro" id="IPR036768">
    <property type="entry name" value="PolIII_chi_sf"/>
</dbReference>
<dbReference type="InterPro" id="IPR007459">
    <property type="entry name" value="DNA_pol3_chi"/>
</dbReference>
<protein>
    <submittedName>
        <fullName evidence="1">DNA polymerase III chi subunit</fullName>
        <ecNumber evidence="1">2.7.7.7</ecNumber>
    </submittedName>
</protein>
<keyword evidence="1" id="KW-0808">Transferase</keyword>
<dbReference type="EMBL" id="APGJ01000001">
    <property type="protein sequence ID" value="EYD73716.1"/>
    <property type="molecule type" value="Genomic_DNA"/>
</dbReference>
<evidence type="ECO:0000313" key="2">
    <source>
        <dbReference type="Proteomes" id="UP000025047"/>
    </source>
</evidence>
<dbReference type="AlphaFoldDB" id="A0A017HH91"/>
<dbReference type="STRING" id="1122180.Lokhon_00271"/>
<dbReference type="HOGENOM" id="CLU_131584_4_0_5"/>
<reference evidence="1 2" key="1">
    <citation type="submission" date="2013-03" db="EMBL/GenBank/DDBJ databases">
        <authorList>
            <person name="Fiebig A."/>
            <person name="Goeker M."/>
            <person name="Klenk H.-P.P."/>
        </authorList>
    </citation>
    <scope>NUCLEOTIDE SEQUENCE [LARGE SCALE GENOMIC DNA]</scope>
    <source>
        <strain evidence="1 2">DSM 17492</strain>
    </source>
</reference>
<dbReference type="GO" id="GO:0006260">
    <property type="term" value="P:DNA replication"/>
    <property type="evidence" value="ECO:0007669"/>
    <property type="project" value="InterPro"/>
</dbReference>
<dbReference type="NCBIfam" id="NF004347">
    <property type="entry name" value="PRK05728.1-4"/>
    <property type="match status" value="1"/>
</dbReference>
<name>A0A017HH91_9RHOB</name>
<dbReference type="GO" id="GO:0003677">
    <property type="term" value="F:DNA binding"/>
    <property type="evidence" value="ECO:0007669"/>
    <property type="project" value="InterPro"/>
</dbReference>
<dbReference type="Gene3D" id="3.40.50.10110">
    <property type="entry name" value="DNA polymerase III subunit chi"/>
    <property type="match status" value="1"/>
</dbReference>
<keyword evidence="1" id="KW-0548">Nucleotidyltransferase</keyword>